<dbReference type="GO" id="GO:0016627">
    <property type="term" value="F:oxidoreductase activity, acting on the CH-CH group of donors"/>
    <property type="evidence" value="ECO:0007669"/>
    <property type="project" value="InterPro"/>
</dbReference>
<evidence type="ECO:0000259" key="2">
    <source>
        <dbReference type="Pfam" id="PF02771"/>
    </source>
</evidence>
<feature type="domain" description="Acyl-CoA dehydrogenase/oxidase N-terminal" evidence="2">
    <location>
        <begin position="20"/>
        <end position="95"/>
    </location>
</feature>
<dbReference type="Gene3D" id="3.40.50.720">
    <property type="entry name" value="NAD(P)-binding Rossmann-like Domain"/>
    <property type="match status" value="1"/>
</dbReference>
<reference evidence="3 4" key="1">
    <citation type="submission" date="2019-08" db="EMBL/GenBank/DDBJ databases">
        <authorList>
            <person name="Peeters C."/>
        </authorList>
    </citation>
    <scope>NUCLEOTIDE SEQUENCE [LARGE SCALE GENOMIC DNA]</scope>
    <source>
        <strain evidence="3 4">LMG 31109</strain>
    </source>
</reference>
<feature type="domain" description="NAD-dependent epimerase/dehydratase" evidence="1">
    <location>
        <begin position="267"/>
        <end position="395"/>
    </location>
</feature>
<dbReference type="InterPro" id="IPR037069">
    <property type="entry name" value="AcylCoA_DH/ox_N_sf"/>
</dbReference>
<dbReference type="GO" id="GO:0050660">
    <property type="term" value="F:flavin adenine dinucleotide binding"/>
    <property type="evidence" value="ECO:0007669"/>
    <property type="project" value="InterPro"/>
</dbReference>
<dbReference type="AlphaFoldDB" id="A0A5E4W2V6"/>
<dbReference type="InterPro" id="IPR009100">
    <property type="entry name" value="AcylCoA_DH/oxidase_NM_dom_sf"/>
</dbReference>
<organism evidence="3 4">
    <name type="scientific">Pandoraea nosoerga</name>
    <dbReference type="NCBI Taxonomy" id="2508296"/>
    <lineage>
        <taxon>Bacteria</taxon>
        <taxon>Pseudomonadati</taxon>
        <taxon>Pseudomonadota</taxon>
        <taxon>Betaproteobacteria</taxon>
        <taxon>Burkholderiales</taxon>
        <taxon>Burkholderiaceae</taxon>
        <taxon>Pandoraea</taxon>
    </lineage>
</organism>
<sequence>MAVAIENEKKLVTPSCETLVQRARDMQPRLRALAQSVEENRAVPQETVDAFRAGGFFKILQPPRWGGYGMSPEVLYRVVMELSRACPSSGWIMAILGIHQWEFGKLDPRACDEVWRDDPEILVSSSYAPLGKARKVDGGWMLSGRWPTSSGCDFADWGAFLGARVFDDQGNFLDLKSFLVKHEDYVLIDDWHVVGLAGTASKSLLIEGEAFIPDYRAHSMVDYRVIDADTCYQMPFIQTFNNVISAAIIGMAQGMVDLFVEHTIPTMLKNALDACRVAGASFAYFDNTYMYPQDARLLTEEAPFAPVGRKGKVRAAMATMVLEEMARGEIPVLIGRAPEFYGPGKTQSFTNALIIEKLQAGKKPRVPVRDDTLRTLIWTPDASRALATLGNTPDAFGQTWHLPCSDDRPTYKELVVMASQVFGRDPRYSVISKCALTAAGLFSKQVREIRELLPRYEQDNLFDSTKFKRRFSGFEVTTYREGLELIRKK</sequence>
<dbReference type="InterPro" id="IPR001509">
    <property type="entry name" value="Epimerase_deHydtase"/>
</dbReference>
<evidence type="ECO:0000313" key="4">
    <source>
        <dbReference type="Proteomes" id="UP000367825"/>
    </source>
</evidence>
<evidence type="ECO:0000259" key="1">
    <source>
        <dbReference type="Pfam" id="PF01370"/>
    </source>
</evidence>
<dbReference type="Proteomes" id="UP000367825">
    <property type="component" value="Unassembled WGS sequence"/>
</dbReference>
<dbReference type="SUPFAM" id="SSF56645">
    <property type="entry name" value="Acyl-CoA dehydrogenase NM domain-like"/>
    <property type="match status" value="1"/>
</dbReference>
<dbReference type="Gene3D" id="2.40.110.10">
    <property type="entry name" value="Butyryl-CoA Dehydrogenase, subunit A, domain 2"/>
    <property type="match status" value="1"/>
</dbReference>
<protein>
    <submittedName>
        <fullName evidence="3">Flavin-dependent monooxygenase</fullName>
    </submittedName>
</protein>
<dbReference type="Pfam" id="PF01370">
    <property type="entry name" value="Epimerase"/>
    <property type="match status" value="1"/>
</dbReference>
<dbReference type="Gene3D" id="1.10.540.10">
    <property type="entry name" value="Acyl-CoA dehydrogenase/oxidase, N-terminal domain"/>
    <property type="match status" value="1"/>
</dbReference>
<dbReference type="Pfam" id="PF02771">
    <property type="entry name" value="Acyl-CoA_dh_N"/>
    <property type="match status" value="1"/>
</dbReference>
<dbReference type="InterPro" id="IPR036291">
    <property type="entry name" value="NAD(P)-bd_dom_sf"/>
</dbReference>
<dbReference type="EMBL" id="CABPSC010000011">
    <property type="protein sequence ID" value="VVE17914.1"/>
    <property type="molecule type" value="Genomic_DNA"/>
</dbReference>
<proteinExistence type="predicted"/>
<name>A0A5E4W2V6_9BURK</name>
<gene>
    <name evidence="3" type="ORF">PNO31109_02975</name>
</gene>
<evidence type="ECO:0000313" key="3">
    <source>
        <dbReference type="EMBL" id="VVE17914.1"/>
    </source>
</evidence>
<keyword evidence="3" id="KW-0560">Oxidoreductase</keyword>
<dbReference type="InterPro" id="IPR013786">
    <property type="entry name" value="AcylCoA_DH/ox_N"/>
</dbReference>
<accession>A0A5E4W2V6</accession>
<dbReference type="InterPro" id="IPR046373">
    <property type="entry name" value="Acyl-CoA_Oxase/DH_mid-dom_sf"/>
</dbReference>
<dbReference type="GO" id="GO:0004497">
    <property type="term" value="F:monooxygenase activity"/>
    <property type="evidence" value="ECO:0007669"/>
    <property type="project" value="UniProtKB-KW"/>
</dbReference>
<dbReference type="SUPFAM" id="SSF51735">
    <property type="entry name" value="NAD(P)-binding Rossmann-fold domains"/>
    <property type="match status" value="1"/>
</dbReference>
<keyword evidence="4" id="KW-1185">Reference proteome</keyword>
<keyword evidence="3" id="KW-0503">Monooxygenase</keyword>